<feature type="transmembrane region" description="Helical" evidence="8">
    <location>
        <begin position="223"/>
        <end position="249"/>
    </location>
</feature>
<keyword evidence="5" id="KW-0378">Hydrolase</keyword>
<dbReference type="InterPro" id="IPR026392">
    <property type="entry name" value="Exo/Archaeosortase_dom"/>
</dbReference>
<feature type="transmembrane region" description="Helical" evidence="8">
    <location>
        <begin position="40"/>
        <end position="57"/>
    </location>
</feature>
<reference evidence="9 10" key="2">
    <citation type="journal article" date="2010" name="Proc. Natl. Acad. Sci. U.S.A.">
        <title>Enigmatic, ultrasmall, uncultivated Archaea.</title>
        <authorList>
            <person name="Baker B.J."/>
            <person name="Comolli L.R."/>
            <person name="Dick G.J."/>
            <person name="Hauser L.J."/>
            <person name="Hyatt D."/>
            <person name="Dill B.D."/>
            <person name="Land M.L."/>
            <person name="Verberkmoes N.C."/>
            <person name="Hettich R.L."/>
            <person name="Banfield J.F."/>
        </authorList>
    </citation>
    <scope>NUCLEOTIDE SEQUENCE [LARGE SCALE GENOMIC DNA]</scope>
    <source>
        <strain evidence="9">ARMAN-2</strain>
    </source>
</reference>
<keyword evidence="3" id="KW-0645">Protease</keyword>
<evidence type="ECO:0000256" key="1">
    <source>
        <dbReference type="ARBA" id="ARBA00004651"/>
    </source>
</evidence>
<comment type="subcellular location">
    <subcellularLocation>
        <location evidence="1">Cell membrane</location>
        <topology evidence="1">Multi-pass membrane protein</topology>
    </subcellularLocation>
</comment>
<dbReference type="Pfam" id="PF09721">
    <property type="entry name" value="Exosortase_EpsH"/>
    <property type="match status" value="1"/>
</dbReference>
<dbReference type="InterPro" id="IPR019127">
    <property type="entry name" value="Exosortase"/>
</dbReference>
<evidence type="ECO:0000313" key="10">
    <source>
        <dbReference type="Proteomes" id="UP000332487"/>
    </source>
</evidence>
<reference evidence="9 10" key="1">
    <citation type="journal article" date="2009" name="Genome Biol.">
        <title>Community-wide analysis of microbial genome sequence signatures.</title>
        <authorList>
            <person name="Dick G.J."/>
            <person name="Andersson A.F."/>
            <person name="Baker B.J."/>
            <person name="Simmons S.L."/>
            <person name="Thomas B.C."/>
            <person name="Yelton A.P."/>
            <person name="Banfield J.F."/>
        </authorList>
    </citation>
    <scope>NUCLEOTIDE SEQUENCE [LARGE SCALE GENOMIC DNA]</scope>
    <source>
        <strain evidence="9">ARMAN-2</strain>
    </source>
</reference>
<feature type="transmembrane region" description="Helical" evidence="8">
    <location>
        <begin position="128"/>
        <end position="147"/>
    </location>
</feature>
<evidence type="ECO:0000256" key="7">
    <source>
        <dbReference type="ARBA" id="ARBA00023136"/>
    </source>
</evidence>
<organism evidence="9 10">
    <name type="scientific">Candidatus Micrarchaeum acidiphilum ARMAN-2</name>
    <dbReference type="NCBI Taxonomy" id="425595"/>
    <lineage>
        <taxon>Archaea</taxon>
        <taxon>Candidatus Micrarchaeota</taxon>
        <taxon>Candidatus Micrarchaeia</taxon>
        <taxon>Candidatus Micrarchaeales</taxon>
        <taxon>Candidatus Micrarchaeaceae</taxon>
        <taxon>Candidatus Micrarchaeum</taxon>
    </lineage>
</organism>
<evidence type="ECO:0000313" key="9">
    <source>
        <dbReference type="EMBL" id="EET90368.1"/>
    </source>
</evidence>
<accession>C7DGM1</accession>
<dbReference type="EMBL" id="GG697238">
    <property type="protein sequence ID" value="EET90368.1"/>
    <property type="molecule type" value="Genomic_DNA"/>
</dbReference>
<dbReference type="AlphaFoldDB" id="C7DGM1"/>
<name>C7DGM1_MICA2</name>
<feature type="transmembrane region" description="Helical" evidence="8">
    <location>
        <begin position="92"/>
        <end position="121"/>
    </location>
</feature>
<feature type="transmembrane region" description="Helical" evidence="8">
    <location>
        <begin position="69"/>
        <end position="86"/>
    </location>
</feature>
<evidence type="ECO:0008006" key="11">
    <source>
        <dbReference type="Google" id="ProtNLM"/>
    </source>
</evidence>
<dbReference type="Proteomes" id="UP000332487">
    <property type="component" value="Unassembled WGS sequence"/>
</dbReference>
<protein>
    <recommendedName>
        <fullName evidence="11">Eight transmembrane protein EpsH</fullName>
    </recommendedName>
</protein>
<evidence type="ECO:0000256" key="8">
    <source>
        <dbReference type="SAM" id="Phobius"/>
    </source>
</evidence>
<feature type="transmembrane region" description="Helical" evidence="8">
    <location>
        <begin position="255"/>
        <end position="277"/>
    </location>
</feature>
<gene>
    <name evidence="9" type="ORF">UNLARM2_0222</name>
</gene>
<keyword evidence="4 8" id="KW-0812">Transmembrane</keyword>
<feature type="transmembrane region" description="Helical" evidence="8">
    <location>
        <begin position="305"/>
        <end position="325"/>
    </location>
</feature>
<evidence type="ECO:0000256" key="6">
    <source>
        <dbReference type="ARBA" id="ARBA00022989"/>
    </source>
</evidence>
<keyword evidence="6 8" id="KW-1133">Transmembrane helix</keyword>
<dbReference type="GO" id="GO:0008233">
    <property type="term" value="F:peptidase activity"/>
    <property type="evidence" value="ECO:0007669"/>
    <property type="project" value="UniProtKB-KW"/>
</dbReference>
<evidence type="ECO:0000256" key="3">
    <source>
        <dbReference type="ARBA" id="ARBA00022670"/>
    </source>
</evidence>
<dbReference type="GO" id="GO:0006508">
    <property type="term" value="P:proteolysis"/>
    <property type="evidence" value="ECO:0007669"/>
    <property type="project" value="UniProtKB-KW"/>
</dbReference>
<evidence type="ECO:0000256" key="4">
    <source>
        <dbReference type="ARBA" id="ARBA00022692"/>
    </source>
</evidence>
<evidence type="ECO:0000256" key="2">
    <source>
        <dbReference type="ARBA" id="ARBA00022475"/>
    </source>
</evidence>
<feature type="transmembrane region" description="Helical" evidence="8">
    <location>
        <begin position="187"/>
        <end position="211"/>
    </location>
</feature>
<evidence type="ECO:0000256" key="5">
    <source>
        <dbReference type="ARBA" id="ARBA00022801"/>
    </source>
</evidence>
<keyword evidence="2" id="KW-1003">Cell membrane</keyword>
<feature type="transmembrane region" description="Helical" evidence="8">
    <location>
        <begin position="12"/>
        <end position="34"/>
    </location>
</feature>
<keyword evidence="10" id="KW-1185">Reference proteome</keyword>
<dbReference type="NCBIfam" id="TIGR04178">
    <property type="entry name" value="exo_archaeo"/>
    <property type="match status" value="1"/>
</dbReference>
<dbReference type="GO" id="GO:0005886">
    <property type="term" value="C:plasma membrane"/>
    <property type="evidence" value="ECO:0007669"/>
    <property type="project" value="UniProtKB-SubCell"/>
</dbReference>
<proteinExistence type="predicted"/>
<sequence>MARGNRTKLVGILILLFAFFIAVFESLAITRFVISDTDSASYIVVVLLMFFLAILFSAKKDIRLDRANFRKNAAVAIALFIVYVLLEMYLRVYLSFVFLTFRIDLLLLPIAVLSFIILLFGKDGLKKMVFLPVYLIFASPIVLMPVLNLSNAFADFNAYLVFFLFKGLGMHIAKTGLVITTATSSSISIASTCADIGIFAAMIMFLAPVAYLYKGRFKDKAYWILAGVLLMLLLNILRMVGIGLVWAYVGINSAVATLHLFVGEILFDIDIVVMILLSQKFGLSVPRVKAKGLMKLNLAVDERRFAALAGTIVIGLAVVALLLSVQEGSNLSVSPSYFSYSSNTVGNYSVYLSYIASLEPSRMNITGLNFSGGVGTFSLTNSTYHGNDSIFALVSYENAPFPGRTVGAFSKVYAEKSDLLNNGISVTYAKVESLNRTFYVSYFSAPMNVSGRYVTLNYELFTLKSESATCSKAQASWQNAVSSDFYNIMHGYFSYGGTGTNSLECVADRVAENFGVKNEI</sequence>
<keyword evidence="7 8" id="KW-0472">Membrane</keyword>